<reference evidence="2 3" key="1">
    <citation type="submission" date="2020-07" db="EMBL/GenBank/DDBJ databases">
        <title>Comparative genomics of pyrophilous fungi reveals a link between fire events and developmental genes.</title>
        <authorList>
            <consortium name="DOE Joint Genome Institute"/>
            <person name="Steindorff A.S."/>
            <person name="Carver A."/>
            <person name="Calhoun S."/>
            <person name="Stillman K."/>
            <person name="Liu H."/>
            <person name="Lipzen A."/>
            <person name="Pangilinan J."/>
            <person name="Labutti K."/>
            <person name="Bruns T.D."/>
            <person name="Grigoriev I.V."/>
        </authorList>
    </citation>
    <scope>NUCLEOTIDE SEQUENCE [LARGE SCALE GENOMIC DNA]</scope>
    <source>
        <strain evidence="2 3">CBS 144469</strain>
    </source>
</reference>
<feature type="compositionally biased region" description="Pro residues" evidence="1">
    <location>
        <begin position="465"/>
        <end position="475"/>
    </location>
</feature>
<organism evidence="2 3">
    <name type="scientific">Ephemerocybe angulata</name>
    <dbReference type="NCBI Taxonomy" id="980116"/>
    <lineage>
        <taxon>Eukaryota</taxon>
        <taxon>Fungi</taxon>
        <taxon>Dikarya</taxon>
        <taxon>Basidiomycota</taxon>
        <taxon>Agaricomycotina</taxon>
        <taxon>Agaricomycetes</taxon>
        <taxon>Agaricomycetidae</taxon>
        <taxon>Agaricales</taxon>
        <taxon>Agaricineae</taxon>
        <taxon>Psathyrellaceae</taxon>
        <taxon>Ephemerocybe</taxon>
    </lineage>
</organism>
<accession>A0A8H6LX83</accession>
<evidence type="ECO:0000256" key="1">
    <source>
        <dbReference type="SAM" id="MobiDB-lite"/>
    </source>
</evidence>
<dbReference type="AlphaFoldDB" id="A0A8H6LX83"/>
<name>A0A8H6LX83_9AGAR</name>
<evidence type="ECO:0000313" key="2">
    <source>
        <dbReference type="EMBL" id="KAF6745459.1"/>
    </source>
</evidence>
<feature type="region of interest" description="Disordered" evidence="1">
    <location>
        <begin position="451"/>
        <end position="490"/>
    </location>
</feature>
<evidence type="ECO:0000313" key="3">
    <source>
        <dbReference type="Proteomes" id="UP000521943"/>
    </source>
</evidence>
<sequence length="557" mass="60149">MYAPPRPRSRAPSRAPSPLPGYGNGNMAPPMSAPPSTVTIPSPYGLSSSSPSNTAGSGYAAYGMPGGYHGGAVSRPASSNEFRIEKVGGGGRSPNMGMRGAALPTDAAGQVYFDETTFKQRVAALVAAKDHQFAVTGRVVVDPTQLVLFFRSKSGITQSLDFPIDVDYNPPPALDVLVASCRPHQTSNYNDYMDRESLFYPPTLPLTISTDLISNYPILDAVRNALFPSLPPGHYLTAVKDKFELLLDGGRLERQPAHLRNDGRAATIVVTLPVRFQGGALVVRDPVSGAHERFVSKTAGRAGAAGEANELEWTAFLANCDYETEVVDKGYRVMLSYGVYIRNFSSEGAVKFQSLLTPTDTFFDLLAPIMNMMRGRTVGFHLSCDYADVDPSVVTADALIPQLRAGDYLLYHAFKMYKLTPNLHWAAGEYIWPLGRRVELDSEDITHHSASPRMAFGQGLSHTPSRPPVAMPPAFGPTGAHGHGAYGGSAVQDDSQALRVKVEESGGELLSEADITVLKDQWTHTPTEPGAVERIPFISRGELKKLVVNVLLVVYIP</sequence>
<feature type="compositionally biased region" description="Low complexity" evidence="1">
    <location>
        <begin position="41"/>
        <end position="52"/>
    </location>
</feature>
<comment type="caution">
    <text evidence="2">The sequence shown here is derived from an EMBL/GenBank/DDBJ whole genome shotgun (WGS) entry which is preliminary data.</text>
</comment>
<keyword evidence="3" id="KW-1185">Reference proteome</keyword>
<dbReference type="OrthoDB" id="3166447at2759"/>
<protein>
    <submittedName>
        <fullName evidence="2">Uncharacterized protein</fullName>
    </submittedName>
</protein>
<dbReference type="EMBL" id="JACGCI010000105">
    <property type="protein sequence ID" value="KAF6745459.1"/>
    <property type="molecule type" value="Genomic_DNA"/>
</dbReference>
<proteinExistence type="predicted"/>
<gene>
    <name evidence="2" type="ORF">DFP72DRAFT_824365</name>
</gene>
<feature type="region of interest" description="Disordered" evidence="1">
    <location>
        <begin position="1"/>
        <end position="52"/>
    </location>
</feature>
<dbReference type="Proteomes" id="UP000521943">
    <property type="component" value="Unassembled WGS sequence"/>
</dbReference>